<dbReference type="InterPro" id="IPR001387">
    <property type="entry name" value="Cro/C1-type_HTH"/>
</dbReference>
<accession>A0A378TPP2</accession>
<dbReference type="SMART" id="SM00530">
    <property type="entry name" value="HTH_XRE"/>
    <property type="match status" value="1"/>
</dbReference>
<dbReference type="OrthoDB" id="1669699at2"/>
<dbReference type="Proteomes" id="UP000254978">
    <property type="component" value="Unassembled WGS sequence"/>
</dbReference>
<keyword evidence="1 2" id="KW-0238">DNA-binding</keyword>
<feature type="domain" description="HTH tetR-type" evidence="4">
    <location>
        <begin position="103"/>
        <end position="163"/>
    </location>
</feature>
<dbReference type="GO" id="GO:0000976">
    <property type="term" value="F:transcription cis-regulatory region binding"/>
    <property type="evidence" value="ECO:0007669"/>
    <property type="project" value="TreeGrafter"/>
</dbReference>
<dbReference type="Pfam" id="PF13560">
    <property type="entry name" value="HTH_31"/>
    <property type="match status" value="1"/>
</dbReference>
<dbReference type="InterPro" id="IPR009057">
    <property type="entry name" value="Homeodomain-like_sf"/>
</dbReference>
<protein>
    <submittedName>
        <fullName evidence="5">Transcriptional regulator</fullName>
    </submittedName>
</protein>
<dbReference type="GO" id="GO:0003700">
    <property type="term" value="F:DNA-binding transcription factor activity"/>
    <property type="evidence" value="ECO:0007669"/>
    <property type="project" value="TreeGrafter"/>
</dbReference>
<dbReference type="Gene3D" id="1.10.357.10">
    <property type="entry name" value="Tetracycline Repressor, domain 2"/>
    <property type="match status" value="1"/>
</dbReference>
<keyword evidence="6" id="KW-1185">Reference proteome</keyword>
<dbReference type="Gene3D" id="1.10.260.40">
    <property type="entry name" value="lambda repressor-like DNA-binding domains"/>
    <property type="match status" value="1"/>
</dbReference>
<proteinExistence type="predicted"/>
<evidence type="ECO:0000313" key="6">
    <source>
        <dbReference type="Proteomes" id="UP000254978"/>
    </source>
</evidence>
<dbReference type="InterPro" id="IPR010982">
    <property type="entry name" value="Lambda_DNA-bd_dom_sf"/>
</dbReference>
<name>A0A378TPP2_9MYCO</name>
<evidence type="ECO:0000256" key="2">
    <source>
        <dbReference type="PROSITE-ProRule" id="PRU00335"/>
    </source>
</evidence>
<dbReference type="CDD" id="cd00093">
    <property type="entry name" value="HTH_XRE"/>
    <property type="match status" value="1"/>
</dbReference>
<feature type="DNA-binding region" description="H-T-H motif" evidence="2">
    <location>
        <begin position="126"/>
        <end position="145"/>
    </location>
</feature>
<feature type="domain" description="HTH cro/C1-type" evidence="3">
    <location>
        <begin position="20"/>
        <end position="74"/>
    </location>
</feature>
<reference evidence="5 6" key="1">
    <citation type="submission" date="2018-06" db="EMBL/GenBank/DDBJ databases">
        <authorList>
            <consortium name="Pathogen Informatics"/>
            <person name="Doyle S."/>
        </authorList>
    </citation>
    <scope>NUCLEOTIDE SEQUENCE [LARGE SCALE GENOMIC DNA]</scope>
    <source>
        <strain evidence="5 6">NCTC10821</strain>
    </source>
</reference>
<organism evidence="5 6">
    <name type="scientific">Mycolicibacterium tokaiense</name>
    <dbReference type="NCBI Taxonomy" id="39695"/>
    <lineage>
        <taxon>Bacteria</taxon>
        <taxon>Bacillati</taxon>
        <taxon>Actinomycetota</taxon>
        <taxon>Actinomycetes</taxon>
        <taxon>Mycobacteriales</taxon>
        <taxon>Mycobacteriaceae</taxon>
        <taxon>Mycolicibacterium</taxon>
    </lineage>
</organism>
<dbReference type="Pfam" id="PF17932">
    <property type="entry name" value="TetR_C_24"/>
    <property type="match status" value="1"/>
</dbReference>
<dbReference type="PRINTS" id="PR00455">
    <property type="entry name" value="HTHTETR"/>
</dbReference>
<dbReference type="SUPFAM" id="SSF47413">
    <property type="entry name" value="lambda repressor-like DNA-binding domains"/>
    <property type="match status" value="1"/>
</dbReference>
<dbReference type="PANTHER" id="PTHR30055:SF237">
    <property type="entry name" value="TRANSCRIPTIONAL REPRESSOR MCE3R"/>
    <property type="match status" value="1"/>
</dbReference>
<gene>
    <name evidence="5" type="primary">kstR2_18</name>
    <name evidence="5" type="ORF">NCTC10821_05721</name>
</gene>
<dbReference type="SUPFAM" id="SSF48498">
    <property type="entry name" value="Tetracyclin repressor-like, C-terminal domain"/>
    <property type="match status" value="1"/>
</dbReference>
<dbReference type="EMBL" id="UGQT01000001">
    <property type="protein sequence ID" value="STZ62157.1"/>
    <property type="molecule type" value="Genomic_DNA"/>
</dbReference>
<dbReference type="PANTHER" id="PTHR30055">
    <property type="entry name" value="HTH-TYPE TRANSCRIPTIONAL REGULATOR RUTR"/>
    <property type="match status" value="1"/>
</dbReference>
<sequence length="291" mass="31842">MSSSVRGGEDSLAIALGARIRHTRGIRGITLREMAVRLGVSPATMSAVENGRTGISALRLTELARVLEVSTDDLLTPLPQSGSATDVPVAGDPALQDWRRYDRLAFDGPLMAALEAFLEVGYHGSTMRDIARRAGLSVPGIYHHYASKQEMLVRILDATMTDLARRCDLVLAEADSAVDRFRLLVENLALFHTHRRELGFIGAAEMRSLEEPGHSRIVAMRNTIQGLVTAEVERGHREGVFAVDEPREAARAVVTMCTGLAQWYSPGGSASAEQVARRYVGYALDLVRHRR</sequence>
<dbReference type="InterPro" id="IPR050109">
    <property type="entry name" value="HTH-type_TetR-like_transc_reg"/>
</dbReference>
<dbReference type="SUPFAM" id="SSF46689">
    <property type="entry name" value="Homeodomain-like"/>
    <property type="match status" value="1"/>
</dbReference>
<dbReference type="AlphaFoldDB" id="A0A378TPP2"/>
<dbReference type="InterPro" id="IPR041490">
    <property type="entry name" value="KstR2_TetR_C"/>
</dbReference>
<dbReference type="PROSITE" id="PS50977">
    <property type="entry name" value="HTH_TETR_2"/>
    <property type="match status" value="1"/>
</dbReference>
<dbReference type="RefSeq" id="WP_115280918.1">
    <property type="nucleotide sequence ID" value="NZ_AP022600.1"/>
</dbReference>
<dbReference type="Pfam" id="PF00440">
    <property type="entry name" value="TetR_N"/>
    <property type="match status" value="1"/>
</dbReference>
<evidence type="ECO:0000259" key="4">
    <source>
        <dbReference type="PROSITE" id="PS50977"/>
    </source>
</evidence>
<dbReference type="InterPro" id="IPR036271">
    <property type="entry name" value="Tet_transcr_reg_TetR-rel_C_sf"/>
</dbReference>
<evidence type="ECO:0000256" key="1">
    <source>
        <dbReference type="ARBA" id="ARBA00023125"/>
    </source>
</evidence>
<dbReference type="InterPro" id="IPR001647">
    <property type="entry name" value="HTH_TetR"/>
</dbReference>
<evidence type="ECO:0000259" key="3">
    <source>
        <dbReference type="PROSITE" id="PS50943"/>
    </source>
</evidence>
<evidence type="ECO:0000313" key="5">
    <source>
        <dbReference type="EMBL" id="STZ62157.1"/>
    </source>
</evidence>
<dbReference type="PROSITE" id="PS50943">
    <property type="entry name" value="HTH_CROC1"/>
    <property type="match status" value="1"/>
</dbReference>